<dbReference type="Proteomes" id="UP000250321">
    <property type="component" value="Unassembled WGS sequence"/>
</dbReference>
<name>A0A314Y9B3_PRUYE</name>
<gene>
    <name evidence="2" type="ORF">Pyn_24094</name>
</gene>
<reference evidence="2 3" key="1">
    <citation type="submission" date="2018-02" db="EMBL/GenBank/DDBJ databases">
        <title>Draft genome of wild Prunus yedoensis var. nudiflora.</title>
        <authorList>
            <person name="Baek S."/>
            <person name="Kim J.-H."/>
            <person name="Choi K."/>
            <person name="Kim G.-B."/>
            <person name="Cho A."/>
            <person name="Jang H."/>
            <person name="Shin C.-H."/>
            <person name="Yu H.-J."/>
            <person name="Mun J.-H."/>
        </authorList>
    </citation>
    <scope>NUCLEOTIDE SEQUENCE [LARGE SCALE GENOMIC DNA]</scope>
    <source>
        <strain evidence="3">cv. Jeju island</strain>
        <tissue evidence="2">Leaf</tissue>
    </source>
</reference>
<accession>A0A314Y9B3</accession>
<dbReference type="EMBL" id="PJQY01001561">
    <property type="protein sequence ID" value="PQQ01429.1"/>
    <property type="molecule type" value="Genomic_DNA"/>
</dbReference>
<protein>
    <submittedName>
        <fullName evidence="2">Protein FAR-RED IMPAIRED RESPONSE 1-like</fullName>
    </submittedName>
</protein>
<feature type="compositionally biased region" description="Basic and acidic residues" evidence="1">
    <location>
        <begin position="18"/>
        <end position="43"/>
    </location>
</feature>
<dbReference type="AlphaFoldDB" id="A0A314Y9B3"/>
<proteinExistence type="predicted"/>
<feature type="compositionally biased region" description="Basic residues" evidence="1">
    <location>
        <begin position="7"/>
        <end position="17"/>
    </location>
</feature>
<evidence type="ECO:0000256" key="1">
    <source>
        <dbReference type="SAM" id="MobiDB-lite"/>
    </source>
</evidence>
<evidence type="ECO:0000313" key="2">
    <source>
        <dbReference type="EMBL" id="PQQ01429.1"/>
    </source>
</evidence>
<comment type="caution">
    <text evidence="2">The sequence shown here is derived from an EMBL/GenBank/DDBJ whole genome shotgun (WGS) entry which is preliminary data.</text>
</comment>
<dbReference type="OrthoDB" id="1700581at2759"/>
<organism evidence="2 3">
    <name type="scientific">Prunus yedoensis var. nudiflora</name>
    <dbReference type="NCBI Taxonomy" id="2094558"/>
    <lineage>
        <taxon>Eukaryota</taxon>
        <taxon>Viridiplantae</taxon>
        <taxon>Streptophyta</taxon>
        <taxon>Embryophyta</taxon>
        <taxon>Tracheophyta</taxon>
        <taxon>Spermatophyta</taxon>
        <taxon>Magnoliopsida</taxon>
        <taxon>eudicotyledons</taxon>
        <taxon>Gunneridae</taxon>
        <taxon>Pentapetalae</taxon>
        <taxon>rosids</taxon>
        <taxon>fabids</taxon>
        <taxon>Rosales</taxon>
        <taxon>Rosaceae</taxon>
        <taxon>Amygdaloideae</taxon>
        <taxon>Amygdaleae</taxon>
        <taxon>Prunus</taxon>
    </lineage>
</organism>
<keyword evidence="3" id="KW-1185">Reference proteome</keyword>
<evidence type="ECO:0000313" key="3">
    <source>
        <dbReference type="Proteomes" id="UP000250321"/>
    </source>
</evidence>
<sequence length="96" mass="10833">MKDPHRVKAKGRARRVKGQKEKAAEGHKRRCSECRKTDHDRRSCPKLVSRNSSSSDAEVGAAVDENLQPSQSTQDREPTMTESFLQEFDFIYGPGV</sequence>
<feature type="region of interest" description="Disordered" evidence="1">
    <location>
        <begin position="1"/>
        <end position="80"/>
    </location>
</feature>